<evidence type="ECO:0000256" key="1">
    <source>
        <dbReference type="SAM" id="MobiDB-lite"/>
    </source>
</evidence>
<dbReference type="EMBL" id="OBMM01000009">
    <property type="protein sequence ID" value="SOC30521.1"/>
    <property type="molecule type" value="Genomic_DNA"/>
</dbReference>
<feature type="compositionally biased region" description="Polar residues" evidence="1">
    <location>
        <begin position="302"/>
        <end position="319"/>
    </location>
</feature>
<organism evidence="2 3">
    <name type="scientific">Thalassospira xiamenensis</name>
    <dbReference type="NCBI Taxonomy" id="220697"/>
    <lineage>
        <taxon>Bacteria</taxon>
        <taxon>Pseudomonadati</taxon>
        <taxon>Pseudomonadota</taxon>
        <taxon>Alphaproteobacteria</taxon>
        <taxon>Rhodospirillales</taxon>
        <taxon>Thalassospiraceae</taxon>
        <taxon>Thalassospira</taxon>
    </lineage>
</organism>
<evidence type="ECO:0000313" key="3">
    <source>
        <dbReference type="Proteomes" id="UP000219068"/>
    </source>
</evidence>
<dbReference type="AlphaFoldDB" id="A0A285TXS4"/>
<dbReference type="Proteomes" id="UP000219068">
    <property type="component" value="Unassembled WGS sequence"/>
</dbReference>
<sequence length="340" mass="34613">MFGGHGYPFGDQASLDRHFPLNVKVVTASELVIGDEQVCDFSATREEFPWEVPIADELYLKMVVNRLTFGTNSSLTVKGNVFVLNCENLTGSHPSSPHSLNIKLLDNGQPVARRRFEALIPIEQRHGKNGAPGVDAGPPHYENTPFGPKVVVDIHRPAPSPGGDGEDGKNGRNGDNGGMLYLADLRFKSINCETGSVTVSAKAGTGFPGGAGGQGGQGGAGGNGTQGLQSNGQIVGATPGGRGGCGGDGGVGGRGGNGGMASHVYLSIPQEYSNRFIFNLQASAGGRGGVGGVGGMGGQGGSPASTQTMIGSDGKNGSSGEHGKPRAAPRAIIFENSSQT</sequence>
<proteinExistence type="predicted"/>
<name>A0A285TXS4_9PROT</name>
<feature type="region of interest" description="Disordered" evidence="1">
    <location>
        <begin position="296"/>
        <end position="340"/>
    </location>
</feature>
<protein>
    <submittedName>
        <fullName evidence="2">Uncharacterized protein</fullName>
    </submittedName>
</protein>
<reference evidence="2 3" key="1">
    <citation type="submission" date="2017-08" db="EMBL/GenBank/DDBJ databases">
        <authorList>
            <person name="de Groot N.N."/>
        </authorList>
    </citation>
    <scope>NUCLEOTIDE SEQUENCE [LARGE SCALE GENOMIC DNA]</scope>
    <source>
        <strain evidence="2 3">USBA 78</strain>
    </source>
</reference>
<evidence type="ECO:0000313" key="2">
    <source>
        <dbReference type="EMBL" id="SOC30521.1"/>
    </source>
</evidence>
<gene>
    <name evidence="2" type="ORF">SAMN05428964_10972</name>
</gene>
<accession>A0A285TXS4</accession>
<feature type="region of interest" description="Disordered" evidence="1">
    <location>
        <begin position="126"/>
        <end position="175"/>
    </location>
</feature>